<dbReference type="Pfam" id="PF14168">
    <property type="entry name" value="YjzC"/>
    <property type="match status" value="1"/>
</dbReference>
<proteinExistence type="predicted"/>
<comment type="caution">
    <text evidence="1">The sequence shown here is derived from an EMBL/GenBank/DDBJ whole genome shotgun (WGS) entry which is preliminary data.</text>
</comment>
<dbReference type="Proteomes" id="UP000005801">
    <property type="component" value="Unassembled WGS sequence"/>
</dbReference>
<dbReference type="OrthoDB" id="5521296at2"/>
<evidence type="ECO:0008006" key="3">
    <source>
        <dbReference type="Google" id="ProtNLM"/>
    </source>
</evidence>
<dbReference type="EMBL" id="ABCS01000013">
    <property type="protein sequence ID" value="EDM80189.1"/>
    <property type="molecule type" value="Genomic_DNA"/>
</dbReference>
<name>A6G1Z9_9BACT</name>
<gene>
    <name evidence="1" type="ORF">PPSIR1_36102</name>
</gene>
<dbReference type="eggNOG" id="ENOG503294T">
    <property type="taxonomic scope" value="Bacteria"/>
</dbReference>
<sequence>MNKKTGQRCETSGHYAFAGYVDGSTSPKPSQEERMITLSEGGTFPPINSSDKAAYWQLKRAT</sequence>
<dbReference type="STRING" id="391625.PPSIR1_36102"/>
<keyword evidence="2" id="KW-1185">Reference proteome</keyword>
<accession>A6G1Z9</accession>
<reference evidence="1 2" key="1">
    <citation type="submission" date="2007-06" db="EMBL/GenBank/DDBJ databases">
        <authorList>
            <person name="Shimkets L."/>
            <person name="Ferriera S."/>
            <person name="Johnson J."/>
            <person name="Kravitz S."/>
            <person name="Beeson K."/>
            <person name="Sutton G."/>
            <person name="Rogers Y.-H."/>
            <person name="Friedman R."/>
            <person name="Frazier M."/>
            <person name="Venter J.C."/>
        </authorList>
    </citation>
    <scope>NUCLEOTIDE SEQUENCE [LARGE SCALE GENOMIC DNA]</scope>
    <source>
        <strain evidence="1 2">SIR-1</strain>
    </source>
</reference>
<protein>
    <recommendedName>
        <fullName evidence="3">YjzC family protein</fullName>
    </recommendedName>
</protein>
<organism evidence="1 2">
    <name type="scientific">Plesiocystis pacifica SIR-1</name>
    <dbReference type="NCBI Taxonomy" id="391625"/>
    <lineage>
        <taxon>Bacteria</taxon>
        <taxon>Pseudomonadati</taxon>
        <taxon>Myxococcota</taxon>
        <taxon>Polyangia</taxon>
        <taxon>Nannocystales</taxon>
        <taxon>Nannocystaceae</taxon>
        <taxon>Plesiocystis</taxon>
    </lineage>
</organism>
<dbReference type="InterPro" id="IPR025549">
    <property type="entry name" value="YjzC"/>
</dbReference>
<dbReference type="RefSeq" id="WP_006970748.1">
    <property type="nucleotide sequence ID" value="NZ_ABCS01000013.1"/>
</dbReference>
<evidence type="ECO:0000313" key="2">
    <source>
        <dbReference type="Proteomes" id="UP000005801"/>
    </source>
</evidence>
<dbReference type="AlphaFoldDB" id="A6G1Z9"/>
<evidence type="ECO:0000313" key="1">
    <source>
        <dbReference type="EMBL" id="EDM80189.1"/>
    </source>
</evidence>